<dbReference type="AlphaFoldDB" id="A0A8J3RWC3"/>
<dbReference type="Proteomes" id="UP000655044">
    <property type="component" value="Unassembled WGS sequence"/>
</dbReference>
<proteinExistence type="predicted"/>
<evidence type="ECO:0000256" key="1">
    <source>
        <dbReference type="SAM" id="MobiDB-lite"/>
    </source>
</evidence>
<organism evidence="2 3">
    <name type="scientific">Planobispora rosea</name>
    <dbReference type="NCBI Taxonomy" id="35762"/>
    <lineage>
        <taxon>Bacteria</taxon>
        <taxon>Bacillati</taxon>
        <taxon>Actinomycetota</taxon>
        <taxon>Actinomycetes</taxon>
        <taxon>Streptosporangiales</taxon>
        <taxon>Streptosporangiaceae</taxon>
        <taxon>Planobispora</taxon>
    </lineage>
</organism>
<name>A0A8J3RWC3_PLARO</name>
<dbReference type="EMBL" id="BOOI01000001">
    <property type="protein sequence ID" value="GIH81895.1"/>
    <property type="molecule type" value="Genomic_DNA"/>
</dbReference>
<reference evidence="2" key="1">
    <citation type="submission" date="2021-01" db="EMBL/GenBank/DDBJ databases">
        <title>Whole genome shotgun sequence of Planobispora rosea NBRC 15558.</title>
        <authorList>
            <person name="Komaki H."/>
            <person name="Tamura T."/>
        </authorList>
    </citation>
    <scope>NUCLEOTIDE SEQUENCE</scope>
    <source>
        <strain evidence="2">NBRC 15558</strain>
    </source>
</reference>
<keyword evidence="3" id="KW-1185">Reference proteome</keyword>
<feature type="region of interest" description="Disordered" evidence="1">
    <location>
        <begin position="373"/>
        <end position="414"/>
    </location>
</feature>
<accession>A0A8J3RWC3</accession>
<evidence type="ECO:0000313" key="2">
    <source>
        <dbReference type="EMBL" id="GIH81895.1"/>
    </source>
</evidence>
<comment type="caution">
    <text evidence="2">The sequence shown here is derived from an EMBL/GenBank/DDBJ whole genome shotgun (WGS) entry which is preliminary data.</text>
</comment>
<sequence>MTAVRQWDGFAAIESDVRAIVADPRWAALPPPARAQAVALRVLDTPDGGRWLFGAHARWYRQDPADGRWHLSPPPADRETRAGARIVRTTSMIMPHLVPSGPDFAVDRGSVQGFVGPDVPYEITERVRALVVAQRGRRREDFPVHGSFAELFAPEVASPVAAVWGTLMWCAYAPAFDGNEVLLSMFGEFLTRPLPGDEWVRWLAPVPLDDLIALYGERVRAGHPEAGLRLVALMADTAQAVRGDRRFRPRAEALPAMVAPILRRTGEDVSAAHRGDDEVRRLWLSRCPVHVALAESSPGDRFQHALYDLVEALAFLAPKGADPRAVAGSLLAADVAAHAPRAADGLYPWLDPELRHILHVVLTDPGHPLRGCWPRSGGAASSASSASPAGSGGFSTGSSPAPPPAGPAVLPSALHPPDRASAAALLGAAYATGLAWCRLTGTSVPERGFATASALVHRLAHERDDPLPGVSKVPGVSGTYPRHF</sequence>
<gene>
    <name evidence="2" type="ORF">Pro02_03030</name>
</gene>
<evidence type="ECO:0000313" key="3">
    <source>
        <dbReference type="Proteomes" id="UP000655044"/>
    </source>
</evidence>
<protein>
    <submittedName>
        <fullName evidence="2">Uncharacterized protein</fullName>
    </submittedName>
</protein>
<dbReference type="RefSeq" id="WP_189242595.1">
    <property type="nucleotide sequence ID" value="NZ_BMQP01000017.1"/>
</dbReference>
<feature type="compositionally biased region" description="Low complexity" evidence="1">
    <location>
        <begin position="376"/>
        <end position="389"/>
    </location>
</feature>